<dbReference type="Proteomes" id="UP001139494">
    <property type="component" value="Unassembled WGS sequence"/>
</dbReference>
<feature type="transmembrane region" description="Helical" evidence="1">
    <location>
        <begin position="7"/>
        <end position="26"/>
    </location>
</feature>
<comment type="caution">
    <text evidence="2">The sequence shown here is derived from an EMBL/GenBank/DDBJ whole genome shotgun (WGS) entry which is preliminary data.</text>
</comment>
<sequence length="67" mass="7271">MLEGFRAVLRNAWPVLGSIYLLYLALQAPPVRYVGIVGLAIVLPLLFGWALGRLFGVGPWADGESTD</sequence>
<dbReference type="EMBL" id="JAHLKM010000007">
    <property type="protein sequence ID" value="MCQ4333341.1"/>
    <property type="molecule type" value="Genomic_DNA"/>
</dbReference>
<reference evidence="2" key="1">
    <citation type="journal article" date="2023" name="Front. Microbiol.">
        <title>Genomic-based phylogenetic and metabolic analyses of the genus Natronomonas, and description of Natronomonas aquatica sp. nov.</title>
        <authorList>
            <person name="Garcia-Roldan A."/>
            <person name="Duran-Viseras A."/>
            <person name="de la Haba R.R."/>
            <person name="Corral P."/>
            <person name="Sanchez-Porro C."/>
            <person name="Ventosa A."/>
        </authorList>
    </citation>
    <scope>NUCLEOTIDE SEQUENCE</scope>
    <source>
        <strain evidence="2">F2-12</strain>
    </source>
</reference>
<gene>
    <name evidence="2" type="ORF">KM295_07585</name>
</gene>
<dbReference type="AlphaFoldDB" id="A0A9R1D5Q0"/>
<evidence type="ECO:0000313" key="2">
    <source>
        <dbReference type="EMBL" id="MCQ4333341.1"/>
    </source>
</evidence>
<feature type="transmembrane region" description="Helical" evidence="1">
    <location>
        <begin position="32"/>
        <end position="51"/>
    </location>
</feature>
<evidence type="ECO:0000313" key="3">
    <source>
        <dbReference type="Proteomes" id="UP001139494"/>
    </source>
</evidence>
<keyword evidence="3" id="KW-1185">Reference proteome</keyword>
<keyword evidence="1" id="KW-1133">Transmembrane helix</keyword>
<keyword evidence="1" id="KW-0812">Transmembrane</keyword>
<protein>
    <submittedName>
        <fullName evidence="2">Uncharacterized protein</fullName>
    </submittedName>
</protein>
<dbReference type="RefSeq" id="WP_256029365.1">
    <property type="nucleotide sequence ID" value="NZ_JAHLKM010000007.1"/>
</dbReference>
<name>A0A9R1D5Q0_9EURY</name>
<accession>A0A9R1D5Q0</accession>
<evidence type="ECO:0000256" key="1">
    <source>
        <dbReference type="SAM" id="Phobius"/>
    </source>
</evidence>
<organism evidence="2 3">
    <name type="scientific">Natronomonas aquatica</name>
    <dbReference type="NCBI Taxonomy" id="2841590"/>
    <lineage>
        <taxon>Archaea</taxon>
        <taxon>Methanobacteriati</taxon>
        <taxon>Methanobacteriota</taxon>
        <taxon>Stenosarchaea group</taxon>
        <taxon>Halobacteria</taxon>
        <taxon>Halobacteriales</taxon>
        <taxon>Natronomonadaceae</taxon>
        <taxon>Natronomonas</taxon>
    </lineage>
</organism>
<keyword evidence="1" id="KW-0472">Membrane</keyword>
<proteinExistence type="predicted"/>